<dbReference type="AlphaFoldDB" id="A0AA86TIF9"/>
<evidence type="ECO:0000313" key="4">
    <source>
        <dbReference type="EMBL" id="CAL6108481.1"/>
    </source>
</evidence>
<dbReference type="GO" id="GO:0006508">
    <property type="term" value="P:proteolysis"/>
    <property type="evidence" value="ECO:0007669"/>
    <property type="project" value="InterPro"/>
</dbReference>
<dbReference type="PROSITE" id="PS00640">
    <property type="entry name" value="THIOL_PROTEASE_ASN"/>
    <property type="match status" value="1"/>
</dbReference>
<evidence type="ECO:0000256" key="1">
    <source>
        <dbReference type="ARBA" id="ARBA00008455"/>
    </source>
</evidence>
<dbReference type="Gene3D" id="3.90.70.10">
    <property type="entry name" value="Cysteine proteinases"/>
    <property type="match status" value="1"/>
</dbReference>
<dbReference type="InterPro" id="IPR000668">
    <property type="entry name" value="Peptidase_C1A_C"/>
</dbReference>
<dbReference type="InterPro" id="IPR025661">
    <property type="entry name" value="Pept_asp_AS"/>
</dbReference>
<dbReference type="SUPFAM" id="SSF54001">
    <property type="entry name" value="Cysteine proteinases"/>
    <property type="match status" value="1"/>
</dbReference>
<dbReference type="SMART" id="SM00645">
    <property type="entry name" value="Pept_C1"/>
    <property type="match status" value="1"/>
</dbReference>
<dbReference type="EMBL" id="CATOUU010000113">
    <property type="protein sequence ID" value="CAI9916872.1"/>
    <property type="molecule type" value="Genomic_DNA"/>
</dbReference>
<protein>
    <submittedName>
        <fullName evidence="3">Cathepsin B</fullName>
    </submittedName>
    <submittedName>
        <fullName evidence="4">Cathepsin_B</fullName>
    </submittedName>
</protein>
<dbReference type="InterPro" id="IPR013128">
    <property type="entry name" value="Peptidase_C1A"/>
</dbReference>
<dbReference type="GO" id="GO:0008234">
    <property type="term" value="F:cysteine-type peptidase activity"/>
    <property type="evidence" value="ECO:0007669"/>
    <property type="project" value="InterPro"/>
</dbReference>
<dbReference type="InterPro" id="IPR038765">
    <property type="entry name" value="Papain-like_cys_pep_sf"/>
</dbReference>
<reference evidence="4 5" key="2">
    <citation type="submission" date="2024-07" db="EMBL/GenBank/DDBJ databases">
        <authorList>
            <person name="Akdeniz Z."/>
        </authorList>
    </citation>
    <scope>NUCLEOTIDE SEQUENCE [LARGE SCALE GENOMIC DNA]</scope>
</reference>
<name>A0AA86TIF9_9EUKA</name>
<comment type="similarity">
    <text evidence="1">Belongs to the peptidase C1 family.</text>
</comment>
<gene>
    <name evidence="3" type="ORF">HINF_LOCUS4517</name>
    <name evidence="4" type="ORF">HINF_LOCUS74987</name>
</gene>
<dbReference type="PRINTS" id="PR00705">
    <property type="entry name" value="PAPAIN"/>
</dbReference>
<proteinExistence type="inferred from homology"/>
<keyword evidence="5" id="KW-1185">Reference proteome</keyword>
<feature type="domain" description="Peptidase C1A papain C-terminal" evidence="2">
    <location>
        <begin position="67"/>
        <end position="286"/>
    </location>
</feature>
<dbReference type="EMBL" id="CAXDID020000652">
    <property type="protein sequence ID" value="CAL6108481.1"/>
    <property type="molecule type" value="Genomic_DNA"/>
</dbReference>
<dbReference type="Pfam" id="PF00112">
    <property type="entry name" value="Peptidase_C1"/>
    <property type="match status" value="1"/>
</dbReference>
<sequence>MLSVSFTLASSFLQEHLEVLRKMPDMTWTPGIPSIFKDKSQQQLKSMLMHVAPISHNVENARYVGEAPESLDWPTLSPECVNVLKNQEMCGSCWAFSAIGAFSDRRCISKKDSSRVHYSEEFVVTCDKIDQGCNGGYLNTVWIFLQKTGTVPATCNTYKSGGGKTGVCPTACDDGSAFPMMTKSISHKNVCTGEESMKLALVEGPLTTGFTVYLDFQMYMGGIYSHKYGPNMGGHAVEFVGYGEENGVKYWTVKNSWGAHWGEKGYFRIVRGTNECGIEEQCFAAEV</sequence>
<comment type="caution">
    <text evidence="3">The sequence shown here is derived from an EMBL/GenBank/DDBJ whole genome shotgun (WGS) entry which is preliminary data.</text>
</comment>
<reference evidence="3" key="1">
    <citation type="submission" date="2023-06" db="EMBL/GenBank/DDBJ databases">
        <authorList>
            <person name="Kurt Z."/>
        </authorList>
    </citation>
    <scope>NUCLEOTIDE SEQUENCE</scope>
</reference>
<evidence type="ECO:0000313" key="3">
    <source>
        <dbReference type="EMBL" id="CAI9916872.1"/>
    </source>
</evidence>
<organism evidence="3">
    <name type="scientific">Hexamita inflata</name>
    <dbReference type="NCBI Taxonomy" id="28002"/>
    <lineage>
        <taxon>Eukaryota</taxon>
        <taxon>Metamonada</taxon>
        <taxon>Diplomonadida</taxon>
        <taxon>Hexamitidae</taxon>
        <taxon>Hexamitinae</taxon>
        <taxon>Hexamita</taxon>
    </lineage>
</organism>
<evidence type="ECO:0000313" key="5">
    <source>
        <dbReference type="Proteomes" id="UP001642409"/>
    </source>
</evidence>
<accession>A0AA86TIF9</accession>
<dbReference type="InterPro" id="IPR000169">
    <property type="entry name" value="Pept_cys_AS"/>
</dbReference>
<dbReference type="PROSITE" id="PS00139">
    <property type="entry name" value="THIOL_PROTEASE_CYS"/>
    <property type="match status" value="1"/>
</dbReference>
<evidence type="ECO:0000259" key="2">
    <source>
        <dbReference type="SMART" id="SM00645"/>
    </source>
</evidence>
<dbReference type="Proteomes" id="UP001642409">
    <property type="component" value="Unassembled WGS sequence"/>
</dbReference>
<dbReference type="PANTHER" id="PTHR12411">
    <property type="entry name" value="CYSTEINE PROTEASE FAMILY C1-RELATED"/>
    <property type="match status" value="1"/>
</dbReference>